<evidence type="ECO:0000256" key="6">
    <source>
        <dbReference type="ARBA" id="ARBA00047561"/>
    </source>
</evidence>
<dbReference type="Gene3D" id="3.40.1010.10">
    <property type="entry name" value="Cobalt-precorrin-4 Transmethylase, Domain 1"/>
    <property type="match status" value="1"/>
</dbReference>
<keyword evidence="10" id="KW-0808">Transferase</keyword>
<evidence type="ECO:0000259" key="9">
    <source>
        <dbReference type="Pfam" id="PF14824"/>
    </source>
</evidence>
<dbReference type="Pfam" id="PF00590">
    <property type="entry name" value="TP_methylase"/>
    <property type="match status" value="1"/>
</dbReference>
<reference evidence="10 11" key="1">
    <citation type="submission" date="2022-03" db="EMBL/GenBank/DDBJ databases">
        <title>Complete genome sequence of Lysobacter capsici VKM B-2533 and Lysobacter gummosus 10.1.1, promising sources of lytic agents.</title>
        <authorList>
            <person name="Tarlachkov S.V."/>
            <person name="Kudryakova I.V."/>
            <person name="Afoshin A.S."/>
            <person name="Leontyevskaya E.A."/>
            <person name="Leontyevskaya N.V."/>
        </authorList>
    </citation>
    <scope>NUCLEOTIDE SEQUENCE [LARGE SCALE GENOMIC DNA]</scope>
    <source>
        <strain evidence="10 11">10.1.1</strain>
    </source>
</reference>
<dbReference type="InterPro" id="IPR028281">
    <property type="entry name" value="Sirohaem_synthase_central"/>
</dbReference>
<evidence type="ECO:0000256" key="4">
    <source>
        <dbReference type="ARBA" id="ARBA00023027"/>
    </source>
</evidence>
<dbReference type="Gene3D" id="3.30.160.110">
    <property type="entry name" value="Siroheme synthase, domain 2"/>
    <property type="match status" value="1"/>
</dbReference>
<evidence type="ECO:0000256" key="3">
    <source>
        <dbReference type="ARBA" id="ARBA00023002"/>
    </source>
</evidence>
<dbReference type="InterPro" id="IPR000878">
    <property type="entry name" value="4pyrrol_Mease"/>
</dbReference>
<evidence type="ECO:0000256" key="1">
    <source>
        <dbReference type="ARBA" id="ARBA00005010"/>
    </source>
</evidence>
<dbReference type="SUPFAM" id="SSF51735">
    <property type="entry name" value="NAD(P)-binding Rossmann-fold domains"/>
    <property type="match status" value="1"/>
</dbReference>
<keyword evidence="5" id="KW-0627">Porphyrin biosynthesis</keyword>
<name>A0ABY3XJM8_9GAMM</name>
<feature type="domain" description="Sirohaem synthase dimerisation" evidence="8">
    <location>
        <begin position="150"/>
        <end position="207"/>
    </location>
</feature>
<comment type="catalytic activity">
    <reaction evidence="6">
        <text>precorrin-2 + NAD(+) = sirohydrochlorin + NADH + 2 H(+)</text>
        <dbReference type="Rhea" id="RHEA:15613"/>
        <dbReference type="ChEBI" id="CHEBI:15378"/>
        <dbReference type="ChEBI" id="CHEBI:57540"/>
        <dbReference type="ChEBI" id="CHEBI:57945"/>
        <dbReference type="ChEBI" id="CHEBI:58351"/>
        <dbReference type="ChEBI" id="CHEBI:58827"/>
        <dbReference type="EC" id="1.3.1.76"/>
    </reaction>
</comment>
<gene>
    <name evidence="10" type="ORF">MOV92_11535</name>
</gene>
<dbReference type="Proteomes" id="UP000829194">
    <property type="component" value="Chromosome"/>
</dbReference>
<dbReference type="PANTHER" id="PTHR35330:SF1">
    <property type="entry name" value="SIROHEME BIOSYNTHESIS PROTEIN MET8"/>
    <property type="match status" value="1"/>
</dbReference>
<dbReference type="Gene3D" id="1.10.8.210">
    <property type="entry name" value="Sirohaem synthase, dimerisation domain"/>
    <property type="match status" value="1"/>
</dbReference>
<dbReference type="Pfam" id="PF14824">
    <property type="entry name" value="Sirohm_synth_M"/>
    <property type="match status" value="1"/>
</dbReference>
<evidence type="ECO:0000256" key="2">
    <source>
        <dbReference type="ARBA" id="ARBA00012400"/>
    </source>
</evidence>
<evidence type="ECO:0000259" key="7">
    <source>
        <dbReference type="Pfam" id="PF00590"/>
    </source>
</evidence>
<keyword evidence="4" id="KW-0520">NAD</keyword>
<dbReference type="Gene3D" id="3.40.50.720">
    <property type="entry name" value="NAD(P)-binding Rossmann-like Domain"/>
    <property type="match status" value="1"/>
</dbReference>
<dbReference type="InterPro" id="IPR006367">
    <property type="entry name" value="Sirohaem_synthase_N"/>
</dbReference>
<organism evidence="10 11">
    <name type="scientific">Lysobacter gummosus</name>
    <dbReference type="NCBI Taxonomy" id="262324"/>
    <lineage>
        <taxon>Bacteria</taxon>
        <taxon>Pseudomonadati</taxon>
        <taxon>Pseudomonadota</taxon>
        <taxon>Gammaproteobacteria</taxon>
        <taxon>Lysobacterales</taxon>
        <taxon>Lysobacteraceae</taxon>
        <taxon>Lysobacter</taxon>
    </lineage>
</organism>
<keyword evidence="3" id="KW-0560">Oxidoreductase</keyword>
<dbReference type="GO" id="GO:0032259">
    <property type="term" value="P:methylation"/>
    <property type="evidence" value="ECO:0007669"/>
    <property type="project" value="UniProtKB-KW"/>
</dbReference>
<accession>A0ABY3XJM8</accession>
<dbReference type="InterPro" id="IPR028161">
    <property type="entry name" value="Met8-like"/>
</dbReference>
<dbReference type="InterPro" id="IPR035996">
    <property type="entry name" value="4pyrrol_Methylase_sf"/>
</dbReference>
<comment type="pathway">
    <text evidence="1">Porphyrin-containing compound metabolism; siroheme biosynthesis; sirohydrochlorin from precorrin-2: step 1/1.</text>
</comment>
<evidence type="ECO:0000256" key="5">
    <source>
        <dbReference type="ARBA" id="ARBA00023244"/>
    </source>
</evidence>
<keyword evidence="10" id="KW-0489">Methyltransferase</keyword>
<feature type="domain" description="Tetrapyrrole methylase" evidence="7">
    <location>
        <begin position="219"/>
        <end position="325"/>
    </location>
</feature>
<dbReference type="InterPro" id="IPR014777">
    <property type="entry name" value="4pyrrole_Mease_sub1"/>
</dbReference>
<dbReference type="EC" id="1.3.1.76" evidence="2"/>
<dbReference type="SUPFAM" id="SSF75615">
    <property type="entry name" value="Siroheme synthase middle domains-like"/>
    <property type="match status" value="1"/>
</dbReference>
<dbReference type="SUPFAM" id="SSF53790">
    <property type="entry name" value="Tetrapyrrole methylase"/>
    <property type="match status" value="1"/>
</dbReference>
<dbReference type="InterPro" id="IPR037115">
    <property type="entry name" value="Sirohaem_synt_dimer_dom_sf"/>
</dbReference>
<dbReference type="Pfam" id="PF13241">
    <property type="entry name" value="NAD_binding_7"/>
    <property type="match status" value="1"/>
</dbReference>
<dbReference type="RefSeq" id="WP_057942934.1">
    <property type="nucleotide sequence ID" value="NZ_CP011131.1"/>
</dbReference>
<keyword evidence="11" id="KW-1185">Reference proteome</keyword>
<dbReference type="EMBL" id="CP093547">
    <property type="protein sequence ID" value="UNP31834.1"/>
    <property type="molecule type" value="Genomic_DNA"/>
</dbReference>
<dbReference type="NCBIfam" id="TIGR01470">
    <property type="entry name" value="cysG_Nterm"/>
    <property type="match status" value="1"/>
</dbReference>
<proteinExistence type="predicted"/>
<dbReference type="InterPro" id="IPR019478">
    <property type="entry name" value="Sirohaem_synthase_dimer_dom"/>
</dbReference>
<evidence type="ECO:0000313" key="11">
    <source>
        <dbReference type="Proteomes" id="UP000829194"/>
    </source>
</evidence>
<dbReference type="GO" id="GO:0008168">
    <property type="term" value="F:methyltransferase activity"/>
    <property type="evidence" value="ECO:0007669"/>
    <property type="project" value="UniProtKB-KW"/>
</dbReference>
<dbReference type="Pfam" id="PF10414">
    <property type="entry name" value="CysG_dimeriser"/>
    <property type="match status" value="1"/>
</dbReference>
<feature type="domain" description="Siroheme synthase central" evidence="9">
    <location>
        <begin position="121"/>
        <end position="144"/>
    </location>
</feature>
<evidence type="ECO:0000313" key="10">
    <source>
        <dbReference type="EMBL" id="UNP31834.1"/>
    </source>
</evidence>
<dbReference type="InterPro" id="IPR036291">
    <property type="entry name" value="NAD(P)-bd_dom_sf"/>
</dbReference>
<sequence length="334" mass="36202">MTLFPLLADLSGRPVLVVGGGEVAVRKIEALLRAGARVRVHARALDPVLQGWLEQGRLTRLDGEFDPAWLDGVWLLVAATDDHAFNARLAEQAHARGLWANVVDDAQLSSVQIPAVVDRAPLQVAISSGGAAPMLARRIRERLEIELDHSLGDFATLFARHRDAIRKRFPALPQRRRWFDRVIDGPVSVLLRNGRHEDAERAFRDALESDRDDDNAGSVALVGAGDGDPGSLTLKALRVLNQADVLVCDPALPAAVIDMARRDATRLTAPQDREALVELLVRHAGNAMRVAYIKAGDAFRMAPDSALRAVLERRNVVCEVIAGVCDGPARAPGA</sequence>
<dbReference type="PANTHER" id="PTHR35330">
    <property type="entry name" value="SIROHEME BIOSYNTHESIS PROTEIN MET8"/>
    <property type="match status" value="1"/>
</dbReference>
<protein>
    <recommendedName>
        <fullName evidence="2">precorrin-2 dehydrogenase</fullName>
        <ecNumber evidence="2">1.3.1.76</ecNumber>
    </recommendedName>
</protein>
<evidence type="ECO:0000259" key="8">
    <source>
        <dbReference type="Pfam" id="PF10414"/>
    </source>
</evidence>